<dbReference type="RefSeq" id="WP_060626944.1">
    <property type="nucleotide sequence ID" value="NZ_LCZJ02000098.1"/>
</dbReference>
<dbReference type="Proteomes" id="UP000054709">
    <property type="component" value="Unassembled WGS sequence"/>
</dbReference>
<protein>
    <recommendedName>
        <fullName evidence="1">SLH domain-containing protein</fullName>
    </recommendedName>
</protein>
<dbReference type="PANTHER" id="PTHR31157">
    <property type="entry name" value="SCP DOMAIN-CONTAINING PROTEIN"/>
    <property type="match status" value="1"/>
</dbReference>
<dbReference type="Pfam" id="PF00188">
    <property type="entry name" value="CAP"/>
    <property type="match status" value="1"/>
</dbReference>
<dbReference type="AlphaFoldDB" id="A0A0W1APF8"/>
<sequence length="704" mass="76899">MLFVRKKRNQAVRSPRMRIIHYTVLFVLLFGVVSTGLFSATGNIVAADAASEGTGYTSDQLEGLQFLNEVRTRAGIPPVQLNAAITKAAISHAEFYNANQADLPGLNAHSEISGNPGYTGQSVMARMKAAGWVSGSQGYATGEVMHFQQKSSKAAIQGWLDTAYHRDIILDPRYTEIGIGLAQGTAVLDAGGPGKTQPVGGGISVYPYDQQTDVPVGFYGNEMPNPLKQFDVDYSGYIISAATDKDMISHKAVITDEKGTEIPYHEEFKGDDTLFIYPKSILKGNHKYTVSLEYQAEGALDTQTKVWSFTTGKGHVLTQLVPTYKEIVINEGGQLQLQTEGKYDDGTTDVLLGDEVKYSSNKINGLSTSSTGAILGVKTGDYTITASSGALSSQFKVKVYPKLKSKVYPAVDPSKLTDITGNKALPAIEWALKAGIMTEAGKGLFKPDATVSEAEFWTMLLKAYKVNIEAYQQAKIKHWADAAYLIAKERNFPLNGLSNLSARDSQITRLKIAEIIAAADGLNFKNYDAVKFVLGKDYVRGVTELSLSGYQGDKGITRAEAAQILQYLRPKLTELRGRPISATPNSTLPELPPKVVYVKPDTFNDRSFFSEFREDYTLTVEGKFTQFAGQTLKVRVQTGGKSPKQIEDLSVTLDSEGRFKVESGPYEQASLNLYLATPGVSYCLNVQYNTMNENQYTSTASDFK</sequence>
<dbReference type="Pfam" id="PF00395">
    <property type="entry name" value="SLH"/>
    <property type="match status" value="1"/>
</dbReference>
<name>A0A0W1APF8_9BACL</name>
<evidence type="ECO:0000313" key="2">
    <source>
        <dbReference type="EMBL" id="KTD83150.1"/>
    </source>
</evidence>
<dbReference type="PANTHER" id="PTHR31157:SF1">
    <property type="entry name" value="SCP DOMAIN-CONTAINING PROTEIN"/>
    <property type="match status" value="1"/>
</dbReference>
<organism evidence="2 3">
    <name type="scientific">Paenibacillus etheri</name>
    <dbReference type="NCBI Taxonomy" id="1306852"/>
    <lineage>
        <taxon>Bacteria</taxon>
        <taxon>Bacillati</taxon>
        <taxon>Bacillota</taxon>
        <taxon>Bacilli</taxon>
        <taxon>Bacillales</taxon>
        <taxon>Paenibacillaceae</taxon>
        <taxon>Paenibacillus</taxon>
    </lineage>
</organism>
<dbReference type="CDD" id="cd05379">
    <property type="entry name" value="CAP_bacterial"/>
    <property type="match status" value="1"/>
</dbReference>
<comment type="caution">
    <text evidence="2">The sequence shown here is derived from an EMBL/GenBank/DDBJ whole genome shotgun (WGS) entry which is preliminary data.</text>
</comment>
<accession>A0A0W1APF8</accession>
<dbReference type="OrthoDB" id="2079255at2"/>
<proteinExistence type="predicted"/>
<evidence type="ECO:0000259" key="1">
    <source>
        <dbReference type="PROSITE" id="PS51272"/>
    </source>
</evidence>
<reference evidence="2 3" key="1">
    <citation type="journal article" date="2015" name="Int. Biodeterior. Biodegradation">
        <title>Physiological and genetic screening methods for the isolation of methyl tert-butyl ether-degrading bacteria for bioremediation purposes.</title>
        <authorList>
            <person name="Guisado I.M."/>
            <person name="Purswani J."/>
            <person name="Gonzalez Lopez J."/>
            <person name="Pozo C."/>
        </authorList>
    </citation>
    <scope>NUCLEOTIDE SEQUENCE [LARGE SCALE GENOMIC DNA]</scope>
    <source>
        <strain evidence="2 3">SH7</strain>
    </source>
</reference>
<keyword evidence="3" id="KW-1185">Reference proteome</keyword>
<dbReference type="InterPro" id="IPR035940">
    <property type="entry name" value="CAP_sf"/>
</dbReference>
<gene>
    <name evidence="2" type="ORF">UQ64_03200</name>
</gene>
<dbReference type="InterPro" id="IPR001119">
    <property type="entry name" value="SLH_dom"/>
</dbReference>
<feature type="domain" description="SLH" evidence="1">
    <location>
        <begin position="411"/>
        <end position="474"/>
    </location>
</feature>
<dbReference type="EMBL" id="LCZJ02000098">
    <property type="protein sequence ID" value="KTD83150.1"/>
    <property type="molecule type" value="Genomic_DNA"/>
</dbReference>
<dbReference type="PROSITE" id="PS51272">
    <property type="entry name" value="SLH"/>
    <property type="match status" value="1"/>
</dbReference>
<dbReference type="Gene3D" id="2.60.40.1080">
    <property type="match status" value="1"/>
</dbReference>
<evidence type="ECO:0000313" key="3">
    <source>
        <dbReference type="Proteomes" id="UP000054709"/>
    </source>
</evidence>
<dbReference type="Gene3D" id="3.40.33.10">
    <property type="entry name" value="CAP"/>
    <property type="match status" value="1"/>
</dbReference>
<dbReference type="InterPro" id="IPR014044">
    <property type="entry name" value="CAP_dom"/>
</dbReference>
<dbReference type="SUPFAM" id="SSF55797">
    <property type="entry name" value="PR-1-like"/>
    <property type="match status" value="1"/>
</dbReference>